<dbReference type="AlphaFoldDB" id="A0A8J2VRL5"/>
<reference evidence="1" key="1">
    <citation type="submission" date="2021-09" db="EMBL/GenBank/DDBJ databases">
        <authorList>
            <person name="Martin H S."/>
        </authorList>
    </citation>
    <scope>NUCLEOTIDE SEQUENCE</scope>
</reference>
<sequence length="68" mass="7492">MPPRESTSDSPACGRRHYRFRKLFITSLANLRSPVSPASSCFLVWCVEEAAGRAASVMCNINGEDSRT</sequence>
<dbReference type="Proteomes" id="UP000789524">
    <property type="component" value="Unassembled WGS sequence"/>
</dbReference>
<proteinExistence type="predicted"/>
<keyword evidence="2" id="KW-1185">Reference proteome</keyword>
<gene>
    <name evidence="1" type="ORF">DCHRY22_LOCUS3369</name>
</gene>
<accession>A0A8J2VRL5</accession>
<dbReference type="EMBL" id="CAKASE010000047">
    <property type="protein sequence ID" value="CAG9561951.1"/>
    <property type="molecule type" value="Genomic_DNA"/>
</dbReference>
<name>A0A8J2VRL5_9NEOP</name>
<evidence type="ECO:0000313" key="2">
    <source>
        <dbReference type="Proteomes" id="UP000789524"/>
    </source>
</evidence>
<protein>
    <submittedName>
        <fullName evidence="1">(African queen) hypothetical protein</fullName>
    </submittedName>
</protein>
<organism evidence="1 2">
    <name type="scientific">Danaus chrysippus</name>
    <name type="common">African queen</name>
    <dbReference type="NCBI Taxonomy" id="151541"/>
    <lineage>
        <taxon>Eukaryota</taxon>
        <taxon>Metazoa</taxon>
        <taxon>Ecdysozoa</taxon>
        <taxon>Arthropoda</taxon>
        <taxon>Hexapoda</taxon>
        <taxon>Insecta</taxon>
        <taxon>Pterygota</taxon>
        <taxon>Neoptera</taxon>
        <taxon>Endopterygota</taxon>
        <taxon>Lepidoptera</taxon>
        <taxon>Glossata</taxon>
        <taxon>Ditrysia</taxon>
        <taxon>Papilionoidea</taxon>
        <taxon>Nymphalidae</taxon>
        <taxon>Danainae</taxon>
        <taxon>Danaini</taxon>
        <taxon>Danaina</taxon>
        <taxon>Danaus</taxon>
        <taxon>Anosia</taxon>
    </lineage>
</organism>
<evidence type="ECO:0000313" key="1">
    <source>
        <dbReference type="EMBL" id="CAG9561951.1"/>
    </source>
</evidence>
<comment type="caution">
    <text evidence="1">The sequence shown here is derived from an EMBL/GenBank/DDBJ whole genome shotgun (WGS) entry which is preliminary data.</text>
</comment>